<dbReference type="SUPFAM" id="SSF57783">
    <property type="entry name" value="Zinc beta-ribbon"/>
    <property type="match status" value="1"/>
</dbReference>
<name>A0A9D1I9J3_9CLOT</name>
<keyword evidence="10 12" id="KW-0238">DNA-binding</keyword>
<dbReference type="InterPro" id="IPR006171">
    <property type="entry name" value="TOPRIM_dom"/>
</dbReference>
<keyword evidence="9" id="KW-0460">Magnesium</keyword>
<keyword evidence="2 12" id="KW-0639">Primosome</keyword>
<proteinExistence type="inferred from homology"/>
<keyword evidence="6 12" id="KW-0479">Metal-binding</keyword>
<dbReference type="InterPro" id="IPR013264">
    <property type="entry name" value="DNAG_N"/>
</dbReference>
<dbReference type="Gene3D" id="3.40.1360.10">
    <property type="match status" value="1"/>
</dbReference>
<dbReference type="InterPro" id="IPR050219">
    <property type="entry name" value="DnaG_primase"/>
</dbReference>
<keyword evidence="3 12" id="KW-0808">Transferase</keyword>
<comment type="catalytic activity">
    <reaction evidence="12">
        <text>ssDNA + n NTP = ssDNA/pppN(pN)n-1 hybrid + (n-1) diphosphate.</text>
        <dbReference type="EC" id="2.7.7.101"/>
    </reaction>
</comment>
<dbReference type="GO" id="GO:1990077">
    <property type="term" value="C:primosome complex"/>
    <property type="evidence" value="ECO:0007669"/>
    <property type="project" value="UniProtKB-KW"/>
</dbReference>
<keyword evidence="11 12" id="KW-0804">Transcription</keyword>
<evidence type="ECO:0000256" key="14">
    <source>
        <dbReference type="PIRSR" id="PIRSR002811-1"/>
    </source>
</evidence>
<dbReference type="PIRSF" id="PIRSF002811">
    <property type="entry name" value="DnaG"/>
    <property type="match status" value="1"/>
</dbReference>
<comment type="subunit">
    <text evidence="12">Monomer. Interacts with DnaB.</text>
</comment>
<evidence type="ECO:0000256" key="1">
    <source>
        <dbReference type="ARBA" id="ARBA00022478"/>
    </source>
</evidence>
<accession>A0A9D1I9J3</accession>
<dbReference type="InterPro" id="IPR002694">
    <property type="entry name" value="Znf_CHC2"/>
</dbReference>
<dbReference type="Pfam" id="PF10410">
    <property type="entry name" value="DnaB_bind"/>
    <property type="match status" value="1"/>
</dbReference>
<comment type="domain">
    <text evidence="12">Contains an N-terminal zinc-binding domain, a central core domain that contains the primase activity, and a C-terminal DnaB-binding domain.</text>
</comment>
<reference evidence="16" key="1">
    <citation type="submission" date="2020-10" db="EMBL/GenBank/DDBJ databases">
        <authorList>
            <person name="Gilroy R."/>
        </authorList>
    </citation>
    <scope>NUCLEOTIDE SEQUENCE</scope>
    <source>
        <strain evidence="16">CHK195-4489</strain>
    </source>
</reference>
<dbReference type="GO" id="GO:0003899">
    <property type="term" value="F:DNA-directed RNA polymerase activity"/>
    <property type="evidence" value="ECO:0007669"/>
    <property type="project" value="UniProtKB-UniRule"/>
</dbReference>
<evidence type="ECO:0000256" key="2">
    <source>
        <dbReference type="ARBA" id="ARBA00022515"/>
    </source>
</evidence>
<organism evidence="16 17">
    <name type="scientific">Candidatus Egerieisoma faecipullorum</name>
    <dbReference type="NCBI Taxonomy" id="2840963"/>
    <lineage>
        <taxon>Bacteria</taxon>
        <taxon>Bacillati</taxon>
        <taxon>Bacillota</taxon>
        <taxon>Clostridia</taxon>
        <taxon>Eubacteriales</taxon>
        <taxon>Clostridiaceae</taxon>
        <taxon>Clostridiaceae incertae sedis</taxon>
        <taxon>Candidatus Egerieisoma</taxon>
    </lineage>
</organism>
<evidence type="ECO:0000313" key="16">
    <source>
        <dbReference type="EMBL" id="HIU29733.1"/>
    </source>
</evidence>
<dbReference type="GO" id="GO:0006269">
    <property type="term" value="P:DNA replication, synthesis of primer"/>
    <property type="evidence" value="ECO:0007669"/>
    <property type="project" value="UniProtKB-UniRule"/>
</dbReference>
<keyword evidence="5 12" id="KW-0235">DNA replication</keyword>
<dbReference type="EMBL" id="DVMM01000112">
    <property type="protein sequence ID" value="HIU29733.1"/>
    <property type="molecule type" value="Genomic_DNA"/>
</dbReference>
<dbReference type="InterPro" id="IPR030846">
    <property type="entry name" value="DnaG_bac"/>
</dbReference>
<dbReference type="AlphaFoldDB" id="A0A9D1I9J3"/>
<dbReference type="Gene3D" id="3.90.580.10">
    <property type="entry name" value="Zinc finger, CHC2-type domain"/>
    <property type="match status" value="1"/>
</dbReference>
<dbReference type="FunFam" id="3.90.580.10:FF:000001">
    <property type="entry name" value="DNA primase"/>
    <property type="match status" value="1"/>
</dbReference>
<dbReference type="InterPro" id="IPR006295">
    <property type="entry name" value="DNA_primase_DnaG"/>
</dbReference>
<evidence type="ECO:0000256" key="4">
    <source>
        <dbReference type="ARBA" id="ARBA00022695"/>
    </source>
</evidence>
<dbReference type="HAMAP" id="MF_00974">
    <property type="entry name" value="DNA_primase_DnaG"/>
    <property type="match status" value="1"/>
</dbReference>
<dbReference type="Pfam" id="PF08275">
    <property type="entry name" value="DNAG_N"/>
    <property type="match status" value="1"/>
</dbReference>
<dbReference type="FunFam" id="3.90.980.10:FF:000001">
    <property type="entry name" value="DNA primase"/>
    <property type="match status" value="1"/>
</dbReference>
<evidence type="ECO:0000256" key="9">
    <source>
        <dbReference type="ARBA" id="ARBA00022842"/>
    </source>
</evidence>
<dbReference type="SMART" id="SM00400">
    <property type="entry name" value="ZnF_CHCC"/>
    <property type="match status" value="1"/>
</dbReference>
<evidence type="ECO:0000256" key="6">
    <source>
        <dbReference type="ARBA" id="ARBA00022723"/>
    </source>
</evidence>
<keyword evidence="8 12" id="KW-0862">Zinc</keyword>
<evidence type="ECO:0000259" key="15">
    <source>
        <dbReference type="PROSITE" id="PS50880"/>
    </source>
</evidence>
<keyword evidence="1 12" id="KW-0240">DNA-directed RNA polymerase</keyword>
<dbReference type="InterPro" id="IPR036977">
    <property type="entry name" value="DNA_primase_Znf_CHC2"/>
</dbReference>
<evidence type="ECO:0000256" key="8">
    <source>
        <dbReference type="ARBA" id="ARBA00022833"/>
    </source>
</evidence>
<dbReference type="InterPro" id="IPR034151">
    <property type="entry name" value="TOPRIM_DnaG_bac"/>
</dbReference>
<dbReference type="InterPro" id="IPR019475">
    <property type="entry name" value="DNA_primase_DnaB-bd"/>
</dbReference>
<dbReference type="Pfam" id="PF13155">
    <property type="entry name" value="Toprim_2"/>
    <property type="match status" value="1"/>
</dbReference>
<dbReference type="InterPro" id="IPR037068">
    <property type="entry name" value="DNA_primase_core_N_sf"/>
</dbReference>
<evidence type="ECO:0000256" key="12">
    <source>
        <dbReference type="HAMAP-Rule" id="MF_00974"/>
    </source>
</evidence>
<dbReference type="PANTHER" id="PTHR30313">
    <property type="entry name" value="DNA PRIMASE"/>
    <property type="match status" value="1"/>
</dbReference>
<dbReference type="GO" id="GO:0000428">
    <property type="term" value="C:DNA-directed RNA polymerase complex"/>
    <property type="evidence" value="ECO:0007669"/>
    <property type="project" value="UniProtKB-KW"/>
</dbReference>
<reference evidence="16" key="2">
    <citation type="journal article" date="2021" name="PeerJ">
        <title>Extensive microbial diversity within the chicken gut microbiome revealed by metagenomics and culture.</title>
        <authorList>
            <person name="Gilroy R."/>
            <person name="Ravi A."/>
            <person name="Getino M."/>
            <person name="Pursley I."/>
            <person name="Horton D.L."/>
            <person name="Alikhan N.F."/>
            <person name="Baker D."/>
            <person name="Gharbi K."/>
            <person name="Hall N."/>
            <person name="Watson M."/>
            <person name="Adriaenssens E.M."/>
            <person name="Foster-Nyarko E."/>
            <person name="Jarju S."/>
            <person name="Secka A."/>
            <person name="Antonio M."/>
            <person name="Oren A."/>
            <person name="Chaudhuri R.R."/>
            <person name="La Ragione R."/>
            <person name="Hildebrand F."/>
            <person name="Pallen M.J."/>
        </authorList>
    </citation>
    <scope>NUCLEOTIDE SEQUENCE</scope>
    <source>
        <strain evidence="16">CHK195-4489</strain>
    </source>
</reference>
<dbReference type="SUPFAM" id="SSF56731">
    <property type="entry name" value="DNA primase core"/>
    <property type="match status" value="1"/>
</dbReference>
<evidence type="ECO:0000256" key="3">
    <source>
        <dbReference type="ARBA" id="ARBA00022679"/>
    </source>
</evidence>
<dbReference type="GO" id="GO:0005737">
    <property type="term" value="C:cytoplasm"/>
    <property type="evidence" value="ECO:0007669"/>
    <property type="project" value="TreeGrafter"/>
</dbReference>
<feature type="zinc finger region" description="CHC2-type" evidence="12 14">
    <location>
        <begin position="37"/>
        <end position="61"/>
    </location>
</feature>
<dbReference type="GO" id="GO:0003677">
    <property type="term" value="F:DNA binding"/>
    <property type="evidence" value="ECO:0007669"/>
    <property type="project" value="UniProtKB-KW"/>
</dbReference>
<keyword evidence="4 12" id="KW-0548">Nucleotidyltransferase</keyword>
<comment type="caution">
    <text evidence="16">The sequence shown here is derived from an EMBL/GenBank/DDBJ whole genome shotgun (WGS) entry which is preliminary data.</text>
</comment>
<evidence type="ECO:0000256" key="13">
    <source>
        <dbReference type="PIRNR" id="PIRNR002811"/>
    </source>
</evidence>
<dbReference type="CDD" id="cd03364">
    <property type="entry name" value="TOPRIM_DnaG_primases"/>
    <property type="match status" value="1"/>
</dbReference>
<sequence>MISQQQIDEIIEKNDIGEVIGEYVKLERKGSGYSGLCPFHNEKTPSFSVHEGKQIFKCFGCGKGGNVVNFIMLAENLNYPEALEFLAKRAGIRLERAVSREQEERSRLRNDIYSVNRVAARFFYETLKHAPSAQKYLYDRGLRAETVKQFGLGFAPDSWDALYRHFTQSGAAPDPALLEKAGLITARKDGSGYYDKFRNRIMFPILDVSGNVIAFGGRVLDDSLPKYLNSPETPAYSKGSNLYGLNLAKKSQSERVLIVEGYMDCIALHKAGIGWAVASLGTALTQAQARLLKKYFTEAIIGYDADGAGQKATLRGLDILAQAGFRVRVLSLSEADAGVKDPDEFLRRHSAEDLLKAVDASKSLIEYKIQKISEKYPPSSLESKAMFLRASTKILAGIRGEAERDLYAEWFSGTYRISKDALLAELERLRRGGASSTADMQESRRVIKNIKTRENGNNTEEEDVHSAEKLKLDKLEKTLLLLMSDDSHTMERYYEKVRGLLYCERNKILLERLKNRFDSGGKTGLEAVLSDAADAPEADVRLLTDLIGKWLRPPDPEAACEALIRTCGILNCDRKIACINEMLENAEINEEDRAALVKETAAIIEERKNFKNER</sequence>
<dbReference type="NCBIfam" id="TIGR01391">
    <property type="entry name" value="dnaG"/>
    <property type="match status" value="1"/>
</dbReference>
<protein>
    <recommendedName>
        <fullName evidence="12 13">DNA primase</fullName>
        <ecNumber evidence="12">2.7.7.101</ecNumber>
    </recommendedName>
</protein>
<evidence type="ECO:0000256" key="5">
    <source>
        <dbReference type="ARBA" id="ARBA00022705"/>
    </source>
</evidence>
<evidence type="ECO:0000256" key="11">
    <source>
        <dbReference type="ARBA" id="ARBA00023163"/>
    </source>
</evidence>
<dbReference type="Pfam" id="PF01807">
    <property type="entry name" value="Zn_ribbon_DnaG"/>
    <property type="match status" value="1"/>
</dbReference>
<evidence type="ECO:0000313" key="17">
    <source>
        <dbReference type="Proteomes" id="UP000824089"/>
    </source>
</evidence>
<gene>
    <name evidence="12" type="primary">dnaG</name>
    <name evidence="16" type="ORF">IAD50_05490</name>
</gene>
<evidence type="ECO:0000256" key="7">
    <source>
        <dbReference type="ARBA" id="ARBA00022771"/>
    </source>
</evidence>
<dbReference type="SMART" id="SM00493">
    <property type="entry name" value="TOPRIM"/>
    <property type="match status" value="1"/>
</dbReference>
<comment type="cofactor">
    <cofactor evidence="12 13 14">
        <name>Zn(2+)</name>
        <dbReference type="ChEBI" id="CHEBI:29105"/>
    </cofactor>
    <text evidence="12 13 14">Binds 1 zinc ion per monomer.</text>
</comment>
<dbReference type="Gene3D" id="3.90.980.10">
    <property type="entry name" value="DNA primase, catalytic core, N-terminal domain"/>
    <property type="match status" value="1"/>
</dbReference>
<dbReference type="Proteomes" id="UP000824089">
    <property type="component" value="Unassembled WGS sequence"/>
</dbReference>
<dbReference type="EC" id="2.7.7.101" evidence="12"/>
<evidence type="ECO:0000256" key="10">
    <source>
        <dbReference type="ARBA" id="ARBA00023125"/>
    </source>
</evidence>
<dbReference type="GO" id="GO:0008270">
    <property type="term" value="F:zinc ion binding"/>
    <property type="evidence" value="ECO:0007669"/>
    <property type="project" value="UniProtKB-UniRule"/>
</dbReference>
<comment type="function">
    <text evidence="12 13">RNA polymerase that catalyzes the synthesis of short RNA molecules used as primers for DNA polymerase during DNA replication.</text>
</comment>
<comment type="similarity">
    <text evidence="12 13">Belongs to the DnaG primase family.</text>
</comment>
<dbReference type="PANTHER" id="PTHR30313:SF2">
    <property type="entry name" value="DNA PRIMASE"/>
    <property type="match status" value="1"/>
</dbReference>
<feature type="domain" description="Toprim" evidence="15">
    <location>
        <begin position="254"/>
        <end position="335"/>
    </location>
</feature>
<keyword evidence="7 12" id="KW-0863">Zinc-finger</keyword>
<dbReference type="PROSITE" id="PS50880">
    <property type="entry name" value="TOPRIM"/>
    <property type="match status" value="1"/>
</dbReference>